<dbReference type="Pfam" id="PF00248">
    <property type="entry name" value="Aldo_ket_red"/>
    <property type="match status" value="1"/>
</dbReference>
<dbReference type="Proteomes" id="UP000054166">
    <property type="component" value="Unassembled WGS sequence"/>
</dbReference>
<dbReference type="InterPro" id="IPR050523">
    <property type="entry name" value="AKR_Detox_Biosynth"/>
</dbReference>
<dbReference type="InterPro" id="IPR023210">
    <property type="entry name" value="NADP_OxRdtase_dom"/>
</dbReference>
<keyword evidence="4" id="KW-1185">Reference proteome</keyword>
<dbReference type="InParanoid" id="A0A0C3F5W2"/>
<reference evidence="4" key="2">
    <citation type="submission" date="2015-01" db="EMBL/GenBank/DDBJ databases">
        <title>Evolutionary Origins and Diversification of the Mycorrhizal Mutualists.</title>
        <authorList>
            <consortium name="DOE Joint Genome Institute"/>
            <consortium name="Mycorrhizal Genomics Consortium"/>
            <person name="Kohler A."/>
            <person name="Kuo A."/>
            <person name="Nagy L.G."/>
            <person name="Floudas D."/>
            <person name="Copeland A."/>
            <person name="Barry K.W."/>
            <person name="Cichocki N."/>
            <person name="Veneault-Fourrey C."/>
            <person name="LaButti K."/>
            <person name="Lindquist E.A."/>
            <person name="Lipzen A."/>
            <person name="Lundell T."/>
            <person name="Morin E."/>
            <person name="Murat C."/>
            <person name="Riley R."/>
            <person name="Ohm R."/>
            <person name="Sun H."/>
            <person name="Tunlid A."/>
            <person name="Henrissat B."/>
            <person name="Grigoriev I.V."/>
            <person name="Hibbett D.S."/>
            <person name="Martin F."/>
        </authorList>
    </citation>
    <scope>NUCLEOTIDE SEQUENCE [LARGE SCALE GENOMIC DNA]</scope>
    <source>
        <strain evidence="4">F 1598</strain>
    </source>
</reference>
<reference evidence="3 4" key="1">
    <citation type="submission" date="2014-04" db="EMBL/GenBank/DDBJ databases">
        <authorList>
            <consortium name="DOE Joint Genome Institute"/>
            <person name="Kuo A."/>
            <person name="Tarkka M."/>
            <person name="Buscot F."/>
            <person name="Kohler A."/>
            <person name="Nagy L.G."/>
            <person name="Floudas D."/>
            <person name="Copeland A."/>
            <person name="Barry K.W."/>
            <person name="Cichocki N."/>
            <person name="Veneault-Fourrey C."/>
            <person name="LaButti K."/>
            <person name="Lindquist E.A."/>
            <person name="Lipzen A."/>
            <person name="Lundell T."/>
            <person name="Morin E."/>
            <person name="Murat C."/>
            <person name="Sun H."/>
            <person name="Tunlid A."/>
            <person name="Henrissat B."/>
            <person name="Grigoriev I.V."/>
            <person name="Hibbett D.S."/>
            <person name="Martin F."/>
            <person name="Nordberg H.P."/>
            <person name="Cantor M.N."/>
            <person name="Hua S.X."/>
        </authorList>
    </citation>
    <scope>NUCLEOTIDE SEQUENCE [LARGE SCALE GENOMIC DNA]</scope>
    <source>
        <strain evidence="3 4">F 1598</strain>
    </source>
</reference>
<dbReference type="HOGENOM" id="CLU_023205_1_1_1"/>
<organism evidence="3 4">
    <name type="scientific">Piloderma croceum (strain F 1598)</name>
    <dbReference type="NCBI Taxonomy" id="765440"/>
    <lineage>
        <taxon>Eukaryota</taxon>
        <taxon>Fungi</taxon>
        <taxon>Dikarya</taxon>
        <taxon>Basidiomycota</taxon>
        <taxon>Agaricomycotina</taxon>
        <taxon>Agaricomycetes</taxon>
        <taxon>Agaricomycetidae</taxon>
        <taxon>Atheliales</taxon>
        <taxon>Atheliaceae</taxon>
        <taxon>Piloderma</taxon>
    </lineage>
</organism>
<dbReference type="STRING" id="765440.A0A0C3F5W2"/>
<evidence type="ECO:0000313" key="3">
    <source>
        <dbReference type="EMBL" id="KIM75266.1"/>
    </source>
</evidence>
<dbReference type="EMBL" id="KN833048">
    <property type="protein sequence ID" value="KIM75266.1"/>
    <property type="molecule type" value="Genomic_DNA"/>
</dbReference>
<dbReference type="PANTHER" id="PTHR43364:SF4">
    <property type="entry name" value="NAD(P)-LINKED OXIDOREDUCTASE SUPERFAMILY PROTEIN"/>
    <property type="match status" value="1"/>
</dbReference>
<evidence type="ECO:0000259" key="2">
    <source>
        <dbReference type="Pfam" id="PF00248"/>
    </source>
</evidence>
<dbReference type="InterPro" id="IPR036812">
    <property type="entry name" value="NAD(P)_OxRdtase_dom_sf"/>
</dbReference>
<dbReference type="Gene3D" id="3.20.20.100">
    <property type="entry name" value="NADP-dependent oxidoreductase domain"/>
    <property type="match status" value="1"/>
</dbReference>
<dbReference type="AlphaFoldDB" id="A0A0C3F5W2"/>
<evidence type="ECO:0000256" key="1">
    <source>
        <dbReference type="ARBA" id="ARBA00023002"/>
    </source>
</evidence>
<dbReference type="PANTHER" id="PTHR43364">
    <property type="entry name" value="NADH-SPECIFIC METHYLGLYOXAL REDUCTASE-RELATED"/>
    <property type="match status" value="1"/>
</dbReference>
<protein>
    <recommendedName>
        <fullName evidence="2">NADP-dependent oxidoreductase domain-containing protein</fullName>
    </recommendedName>
</protein>
<gene>
    <name evidence="3" type="ORF">PILCRDRAFT_13687</name>
</gene>
<evidence type="ECO:0000313" key="4">
    <source>
        <dbReference type="Proteomes" id="UP000054166"/>
    </source>
</evidence>
<proteinExistence type="predicted"/>
<dbReference type="GO" id="GO:0016491">
    <property type="term" value="F:oxidoreductase activity"/>
    <property type="evidence" value="ECO:0007669"/>
    <property type="project" value="UniProtKB-KW"/>
</dbReference>
<keyword evidence="1" id="KW-0560">Oxidoreductase</keyword>
<dbReference type="CDD" id="cd19075">
    <property type="entry name" value="AKR_AKR7A1-5"/>
    <property type="match status" value="1"/>
</dbReference>
<sequence length="325" mass="36727">MSTRIPLVFGAAVFGEPNTNTTRIHSLSEAQDVVDVVVSHGHKAFDTSRFYGYGSSEEFLGKLDLKGSVVDTKVYPGEPGSFGPEQLRAVFHQSLRALDPHKIRTFYLHFPDRHENPVSFEDTLREINEFHKAGHIQQFGLCNFFSWEVSEFVAIAKANGWIQPTVYQGLYNVVERSVEAELIPCLRKYGIKFYAYNPLAGGLLVAKRHTGTSLNYAPGSRWDPKASSLAPWLHQRYQPVLPLLRDLKLILEKYNIDMSEAAHRWLQHHSALEPEDAVLLGASNVTQVEWNLKSCERGPLPGDIVKLLDEAWINTKAQMPYYASM</sequence>
<feature type="domain" description="NADP-dependent oxidoreductase" evidence="2">
    <location>
        <begin position="7"/>
        <end position="312"/>
    </location>
</feature>
<accession>A0A0C3F5W2</accession>
<dbReference type="OrthoDB" id="2310150at2759"/>
<name>A0A0C3F5W2_PILCF</name>
<dbReference type="SUPFAM" id="SSF51430">
    <property type="entry name" value="NAD(P)-linked oxidoreductase"/>
    <property type="match status" value="1"/>
</dbReference>